<evidence type="ECO:0000256" key="1">
    <source>
        <dbReference type="ARBA" id="ARBA00022630"/>
    </source>
</evidence>
<organism evidence="5 6">
    <name type="scientific">Ophiocordyceps sinensis (strain Co18 / CGMCC 3.14243)</name>
    <name type="common">Yarsagumba caterpillar fungus</name>
    <name type="synonym">Hirsutella sinensis</name>
    <dbReference type="NCBI Taxonomy" id="911162"/>
    <lineage>
        <taxon>Eukaryota</taxon>
        <taxon>Fungi</taxon>
        <taxon>Dikarya</taxon>
        <taxon>Ascomycota</taxon>
        <taxon>Pezizomycotina</taxon>
        <taxon>Sordariomycetes</taxon>
        <taxon>Hypocreomycetidae</taxon>
        <taxon>Hypocreales</taxon>
        <taxon>Ophiocordycipitaceae</taxon>
        <taxon>Ophiocordyceps</taxon>
    </lineage>
</organism>
<name>T5AL14_OPHSC</name>
<dbReference type="InterPro" id="IPR036188">
    <property type="entry name" value="FAD/NAD-bd_sf"/>
</dbReference>
<keyword evidence="5" id="KW-0503">Monooxygenase</keyword>
<dbReference type="HOGENOM" id="CLU_1855865_0_0_1"/>
<dbReference type="InterPro" id="IPR038732">
    <property type="entry name" value="HpyO/CreE_NAD-binding"/>
</dbReference>
<feature type="domain" description="FAD-dependent urate hydroxylase HpyO/Asp monooxygenase CreE-like FAD/NAD(P)-binding" evidence="4">
    <location>
        <begin position="58"/>
        <end position="102"/>
    </location>
</feature>
<keyword evidence="1" id="KW-0285">Flavoprotein</keyword>
<dbReference type="AlphaFoldDB" id="T5AL14"/>
<reference evidence="5 6" key="1">
    <citation type="journal article" date="2013" name="Chin. Sci. Bull.">
        <title>Genome survey uncovers the secrets of sex and lifestyle in caterpillar fungus.</title>
        <authorList>
            <person name="Hu X."/>
            <person name="Zhang Y."/>
            <person name="Xiao G."/>
            <person name="Zheng P."/>
            <person name="Xia Y."/>
            <person name="Zhang X."/>
            <person name="St Leger R.J."/>
            <person name="Liu X."/>
            <person name="Wang C."/>
        </authorList>
    </citation>
    <scope>NUCLEOTIDE SEQUENCE [LARGE SCALE GENOMIC DNA]</scope>
    <source>
        <strain evidence="6">Co18 / CGMCC 3.14243</strain>
        <tissue evidence="5">Fruit-body</tissue>
    </source>
</reference>
<gene>
    <name evidence="5" type="ORF">OCS_01014</name>
</gene>
<evidence type="ECO:0000313" key="6">
    <source>
        <dbReference type="Proteomes" id="UP000019374"/>
    </source>
</evidence>
<sequence>MDSPSQVLSRGMTWPVSRTFLKDAGLATAYMPLLLSRLADPFTLNLSPVREPVEMKVAVIGGGPSGIVTLKYLVEAHQSLQSEKMEVWLFEYQPQIGGAFAARVYEDAELVSSKQLTTFSDFRYGGPQDFLSPEHIGC</sequence>
<keyword evidence="3" id="KW-0560">Oxidoreductase</keyword>
<dbReference type="Pfam" id="PF13454">
    <property type="entry name" value="NAD_binding_9"/>
    <property type="match status" value="1"/>
</dbReference>
<dbReference type="Proteomes" id="UP000019374">
    <property type="component" value="Unassembled WGS sequence"/>
</dbReference>
<dbReference type="Gene3D" id="3.50.50.60">
    <property type="entry name" value="FAD/NAD(P)-binding domain"/>
    <property type="match status" value="1"/>
</dbReference>
<dbReference type="InterPro" id="IPR050346">
    <property type="entry name" value="FMO-like"/>
</dbReference>
<dbReference type="GO" id="GO:0004497">
    <property type="term" value="F:monooxygenase activity"/>
    <property type="evidence" value="ECO:0007669"/>
    <property type="project" value="UniProtKB-KW"/>
</dbReference>
<dbReference type="EMBL" id="KE652221">
    <property type="protein sequence ID" value="EQL03284.1"/>
    <property type="molecule type" value="Genomic_DNA"/>
</dbReference>
<evidence type="ECO:0000256" key="3">
    <source>
        <dbReference type="ARBA" id="ARBA00023002"/>
    </source>
</evidence>
<keyword evidence="2" id="KW-0274">FAD</keyword>
<protein>
    <submittedName>
        <fullName evidence="5">Dimethylaniline monooxygenase</fullName>
    </submittedName>
</protein>
<evidence type="ECO:0000313" key="5">
    <source>
        <dbReference type="EMBL" id="EQL03284.1"/>
    </source>
</evidence>
<accession>T5AL14</accession>
<dbReference type="SUPFAM" id="SSF51905">
    <property type="entry name" value="FAD/NAD(P)-binding domain"/>
    <property type="match status" value="1"/>
</dbReference>
<dbReference type="PANTHER" id="PTHR23023">
    <property type="entry name" value="DIMETHYLANILINE MONOOXYGENASE"/>
    <property type="match status" value="1"/>
</dbReference>
<evidence type="ECO:0000259" key="4">
    <source>
        <dbReference type="Pfam" id="PF13454"/>
    </source>
</evidence>
<proteinExistence type="predicted"/>
<evidence type="ECO:0000256" key="2">
    <source>
        <dbReference type="ARBA" id="ARBA00022827"/>
    </source>
</evidence>